<dbReference type="SUPFAM" id="SSF52540">
    <property type="entry name" value="P-loop containing nucleoside triphosphate hydrolases"/>
    <property type="match status" value="1"/>
</dbReference>
<dbReference type="InterPro" id="IPR046842">
    <property type="entry name" value="SpoIVA_ATPase"/>
</dbReference>
<evidence type="ECO:0000313" key="3">
    <source>
        <dbReference type="Proteomes" id="UP000824193"/>
    </source>
</evidence>
<feature type="non-terminal residue" evidence="2">
    <location>
        <position position="105"/>
    </location>
</feature>
<dbReference type="EMBL" id="DXFW01000033">
    <property type="protein sequence ID" value="HIX06288.1"/>
    <property type="molecule type" value="Genomic_DNA"/>
</dbReference>
<dbReference type="AlphaFoldDB" id="A0A9D1V5D8"/>
<proteinExistence type="predicted"/>
<dbReference type="Pfam" id="PF09547">
    <property type="entry name" value="SpoIVA_ATPase"/>
    <property type="match status" value="1"/>
</dbReference>
<evidence type="ECO:0000313" key="2">
    <source>
        <dbReference type="EMBL" id="HIX06288.1"/>
    </source>
</evidence>
<feature type="domain" description="Stage IV sporulation protein A ATPase" evidence="1">
    <location>
        <begin position="1"/>
        <end position="105"/>
    </location>
</feature>
<reference evidence="2" key="2">
    <citation type="submission" date="2021-04" db="EMBL/GenBank/DDBJ databases">
        <authorList>
            <person name="Gilroy R."/>
        </authorList>
    </citation>
    <scope>NUCLEOTIDE SEQUENCE</scope>
    <source>
        <strain evidence="2">2239</strain>
    </source>
</reference>
<sequence length="105" mass="11399">MESSSVYKDIAARTGGDIYIGVVGPVRTGKSTFVKKFMEELILPRLTVPSVKTRARDELPQSAAGRTIMTTEPKFIPETAVTIELEGGGSFKTRLIDCVGYMVEG</sequence>
<dbReference type="InterPro" id="IPR027417">
    <property type="entry name" value="P-loop_NTPase"/>
</dbReference>
<organism evidence="2 3">
    <name type="scientific">Candidatus Allofournierella pullicola</name>
    <dbReference type="NCBI Taxonomy" id="2838596"/>
    <lineage>
        <taxon>Bacteria</taxon>
        <taxon>Bacillati</taxon>
        <taxon>Bacillota</taxon>
        <taxon>Clostridia</taxon>
        <taxon>Eubacteriales</taxon>
        <taxon>Oscillospiraceae</taxon>
        <taxon>Allofournierella</taxon>
    </lineage>
</organism>
<comment type="caution">
    <text evidence="2">The sequence shown here is derived from an EMBL/GenBank/DDBJ whole genome shotgun (WGS) entry which is preliminary data.</text>
</comment>
<accession>A0A9D1V5D8</accession>
<name>A0A9D1V5D8_9FIRM</name>
<reference evidence="2" key="1">
    <citation type="journal article" date="2021" name="PeerJ">
        <title>Extensive microbial diversity within the chicken gut microbiome revealed by metagenomics and culture.</title>
        <authorList>
            <person name="Gilroy R."/>
            <person name="Ravi A."/>
            <person name="Getino M."/>
            <person name="Pursley I."/>
            <person name="Horton D.L."/>
            <person name="Alikhan N.F."/>
            <person name="Baker D."/>
            <person name="Gharbi K."/>
            <person name="Hall N."/>
            <person name="Watson M."/>
            <person name="Adriaenssens E.M."/>
            <person name="Foster-Nyarko E."/>
            <person name="Jarju S."/>
            <person name="Secka A."/>
            <person name="Antonio M."/>
            <person name="Oren A."/>
            <person name="Chaudhuri R.R."/>
            <person name="La Ragione R."/>
            <person name="Hildebrand F."/>
            <person name="Pallen M.J."/>
        </authorList>
    </citation>
    <scope>NUCLEOTIDE SEQUENCE</scope>
    <source>
        <strain evidence="2">2239</strain>
    </source>
</reference>
<evidence type="ECO:0000259" key="1">
    <source>
        <dbReference type="Pfam" id="PF09547"/>
    </source>
</evidence>
<protein>
    <submittedName>
        <fullName evidence="2">Stage IV sporulation protein A</fullName>
    </submittedName>
</protein>
<gene>
    <name evidence="2" type="ORF">H9865_09400</name>
</gene>
<dbReference type="Proteomes" id="UP000824193">
    <property type="component" value="Unassembled WGS sequence"/>
</dbReference>